<feature type="region of interest" description="Disordered" evidence="1">
    <location>
        <begin position="1"/>
        <end position="57"/>
    </location>
</feature>
<dbReference type="EMBL" id="ACCJ01000068">
    <property type="protein sequence ID" value="EEG56426.1"/>
    <property type="molecule type" value="Genomic_DNA"/>
</dbReference>
<feature type="compositionally biased region" description="Basic residues" evidence="1">
    <location>
        <begin position="29"/>
        <end position="39"/>
    </location>
</feature>
<dbReference type="AlphaFoldDB" id="C0CWW6"/>
<evidence type="ECO:0000313" key="3">
    <source>
        <dbReference type="Proteomes" id="UP000004756"/>
    </source>
</evidence>
<dbReference type="Proteomes" id="UP000004756">
    <property type="component" value="Unassembled WGS sequence"/>
</dbReference>
<name>C0CWW6_9FIRM</name>
<feature type="compositionally biased region" description="Low complexity" evidence="1">
    <location>
        <begin position="45"/>
        <end position="57"/>
    </location>
</feature>
<protein>
    <submittedName>
        <fullName evidence="2">Uncharacterized protein</fullName>
    </submittedName>
</protein>
<sequence length="84" mass="9027">MVSTWSGASRSAKASWIEIPGARTPERRRTGRGLRRPRGLKSPGARRVVGGSGSRSAKASWIEIIMRGAAKLCCMVEVCEGLVD</sequence>
<evidence type="ECO:0000313" key="2">
    <source>
        <dbReference type="EMBL" id="EEG56426.1"/>
    </source>
</evidence>
<reference evidence="2 3" key="1">
    <citation type="submission" date="2009-02" db="EMBL/GenBank/DDBJ databases">
        <title>Draft genome sequence of Clostridium asparagiforme (DSM 15981).</title>
        <authorList>
            <person name="Sudarsanam P."/>
            <person name="Ley R."/>
            <person name="Guruge J."/>
            <person name="Turnbaugh P.J."/>
            <person name="Mahowald M."/>
            <person name="Liep D."/>
            <person name="Gordon J."/>
        </authorList>
    </citation>
    <scope>NUCLEOTIDE SEQUENCE [LARGE SCALE GENOMIC DNA]</scope>
    <source>
        <strain evidence="2 3">DSM 15981</strain>
    </source>
</reference>
<keyword evidence="3" id="KW-1185">Reference proteome</keyword>
<organism evidence="2 3">
    <name type="scientific">[Clostridium] asparagiforme DSM 15981</name>
    <dbReference type="NCBI Taxonomy" id="518636"/>
    <lineage>
        <taxon>Bacteria</taxon>
        <taxon>Bacillati</taxon>
        <taxon>Bacillota</taxon>
        <taxon>Clostridia</taxon>
        <taxon>Lachnospirales</taxon>
        <taxon>Lachnospiraceae</taxon>
        <taxon>Enterocloster</taxon>
    </lineage>
</organism>
<proteinExistence type="predicted"/>
<accession>C0CWW6</accession>
<dbReference type="HOGENOM" id="CLU_2521652_0_0_9"/>
<evidence type="ECO:0000256" key="1">
    <source>
        <dbReference type="SAM" id="MobiDB-lite"/>
    </source>
</evidence>
<comment type="caution">
    <text evidence="2">The sequence shown here is derived from an EMBL/GenBank/DDBJ whole genome shotgun (WGS) entry which is preliminary data.</text>
</comment>
<gene>
    <name evidence="2" type="ORF">CLOSTASPAR_01487</name>
</gene>